<organism evidence="1">
    <name type="scientific">marine metagenome</name>
    <dbReference type="NCBI Taxonomy" id="408172"/>
    <lineage>
        <taxon>unclassified sequences</taxon>
        <taxon>metagenomes</taxon>
        <taxon>ecological metagenomes</taxon>
    </lineage>
</organism>
<dbReference type="EMBL" id="UINC01000341">
    <property type="protein sequence ID" value="SUZ53647.1"/>
    <property type="molecule type" value="Genomic_DNA"/>
</dbReference>
<proteinExistence type="predicted"/>
<protein>
    <submittedName>
        <fullName evidence="1">Uncharacterized protein</fullName>
    </submittedName>
</protein>
<sequence length="74" mass="8945">METIGKNNISLIFSVICKSIKQKWWESFVRIYLIKWFTVYFATKYEGSLTLRDVKKYYVEKLNIFEIKTVNHSI</sequence>
<reference evidence="1" key="1">
    <citation type="submission" date="2018-05" db="EMBL/GenBank/DDBJ databases">
        <authorList>
            <person name="Lanie J.A."/>
            <person name="Ng W.-L."/>
            <person name="Kazmierczak K.M."/>
            <person name="Andrzejewski T.M."/>
            <person name="Davidsen T.M."/>
            <person name="Wayne K.J."/>
            <person name="Tettelin H."/>
            <person name="Glass J.I."/>
            <person name="Rusch D."/>
            <person name="Podicherti R."/>
            <person name="Tsui H.-C.T."/>
            <person name="Winkler M.E."/>
        </authorList>
    </citation>
    <scope>NUCLEOTIDE SEQUENCE</scope>
</reference>
<dbReference type="AlphaFoldDB" id="A0A381NGI3"/>
<gene>
    <name evidence="1" type="ORF">METZ01_LOCUS6501</name>
</gene>
<evidence type="ECO:0000313" key="1">
    <source>
        <dbReference type="EMBL" id="SUZ53647.1"/>
    </source>
</evidence>
<name>A0A381NGI3_9ZZZZ</name>
<accession>A0A381NGI3</accession>